<feature type="binding site" evidence="9">
    <location>
        <position position="128"/>
    </location>
    <ligand>
        <name>NADPH</name>
        <dbReference type="ChEBI" id="CHEBI:57783"/>
    </ligand>
</feature>
<dbReference type="Pfam" id="PF08436">
    <property type="entry name" value="DXP_redisom_C"/>
    <property type="match status" value="1"/>
</dbReference>
<dbReference type="InterPro" id="IPR013512">
    <property type="entry name" value="DXP_reductoisomerase_N"/>
</dbReference>
<dbReference type="PANTHER" id="PTHR30525:SF0">
    <property type="entry name" value="1-DEOXY-D-XYLULOSE 5-PHOSPHATE REDUCTOISOMERASE, CHLOROPLASTIC"/>
    <property type="match status" value="1"/>
</dbReference>
<keyword evidence="3 9" id="KW-0479">Metal-binding</keyword>
<proteinExistence type="inferred from homology"/>
<keyword evidence="6 9" id="KW-0464">Manganese</keyword>
<evidence type="ECO:0000256" key="2">
    <source>
        <dbReference type="ARBA" id="ARBA00006825"/>
    </source>
</evidence>
<reference evidence="14" key="1">
    <citation type="submission" date="2018-05" db="EMBL/GenBank/DDBJ databases">
        <authorList>
            <person name="Nie L."/>
        </authorList>
    </citation>
    <scope>NUCLEOTIDE SEQUENCE [LARGE SCALE GENOMIC DNA]</scope>
    <source>
        <strain evidence="14">NL</strain>
    </source>
</reference>
<dbReference type="InterPro" id="IPR026877">
    <property type="entry name" value="DXPR_C"/>
</dbReference>
<evidence type="ECO:0000256" key="6">
    <source>
        <dbReference type="ARBA" id="ARBA00023211"/>
    </source>
</evidence>
<dbReference type="GO" id="GO:0016853">
    <property type="term" value="F:isomerase activity"/>
    <property type="evidence" value="ECO:0007669"/>
    <property type="project" value="UniProtKB-KW"/>
</dbReference>
<dbReference type="Pfam" id="PF02670">
    <property type="entry name" value="DXP_reductoisom"/>
    <property type="match status" value="1"/>
</dbReference>
<dbReference type="PIRSF" id="PIRSF006205">
    <property type="entry name" value="Dxp_reductismrs"/>
    <property type="match status" value="1"/>
</dbReference>
<protein>
    <recommendedName>
        <fullName evidence="9">1-deoxy-D-xylulose 5-phosphate reductoisomerase</fullName>
        <shortName evidence="9">DXP reductoisomerase</shortName>
        <ecNumber evidence="9">1.1.1.267</ecNumber>
    </recommendedName>
    <alternativeName>
        <fullName evidence="9">1-deoxyxylulose-5-phosphate reductoisomerase</fullName>
    </alternativeName>
    <alternativeName>
        <fullName evidence="9">2-C-methyl-D-erythritol 4-phosphate synthase</fullName>
    </alternativeName>
</protein>
<dbReference type="OrthoDB" id="9806546at2"/>
<dbReference type="SUPFAM" id="SSF55347">
    <property type="entry name" value="Glyceraldehyde-3-phosphate dehydrogenase-like, C-terminal domain"/>
    <property type="match status" value="1"/>
</dbReference>
<feature type="binding site" evidence="9">
    <location>
        <position position="15"/>
    </location>
    <ligand>
        <name>NADPH</name>
        <dbReference type="ChEBI" id="CHEBI:57783"/>
    </ligand>
</feature>
<dbReference type="GO" id="GO:0070402">
    <property type="term" value="F:NADPH binding"/>
    <property type="evidence" value="ECO:0007669"/>
    <property type="project" value="InterPro"/>
</dbReference>
<dbReference type="GO" id="GO:0051484">
    <property type="term" value="P:isopentenyl diphosphate biosynthetic process, methylerythritol 4-phosphate pathway involved in terpenoid biosynthetic process"/>
    <property type="evidence" value="ECO:0007669"/>
    <property type="project" value="UniProtKB-ARBA"/>
</dbReference>
<dbReference type="GO" id="GO:0030145">
    <property type="term" value="F:manganese ion binding"/>
    <property type="evidence" value="ECO:0007669"/>
    <property type="project" value="TreeGrafter"/>
</dbReference>
<feature type="binding site" evidence="9">
    <location>
        <position position="154"/>
    </location>
    <ligand>
        <name>Mn(2+)</name>
        <dbReference type="ChEBI" id="CHEBI:29035"/>
    </ligand>
</feature>
<dbReference type="AlphaFoldDB" id="A0A328BF51"/>
<comment type="pathway">
    <text evidence="1 9">Isoprenoid biosynthesis; isopentenyl diphosphate biosynthesis via DXP pathway; isopentenyl diphosphate from 1-deoxy-D-xylulose 5-phosphate: step 1/6.</text>
</comment>
<feature type="binding site" evidence="9">
    <location>
        <position position="42"/>
    </location>
    <ligand>
        <name>NADPH</name>
        <dbReference type="ChEBI" id="CHEBI:57783"/>
    </ligand>
</feature>
<evidence type="ECO:0000256" key="3">
    <source>
        <dbReference type="ARBA" id="ARBA00022723"/>
    </source>
</evidence>
<keyword evidence="13" id="KW-0413">Isomerase</keyword>
<dbReference type="InterPro" id="IPR036169">
    <property type="entry name" value="DXPR_C_sf"/>
</dbReference>
<evidence type="ECO:0000259" key="11">
    <source>
        <dbReference type="Pfam" id="PF08436"/>
    </source>
</evidence>
<dbReference type="InterPro" id="IPR013644">
    <property type="entry name" value="DXP_reductoisomerase_C"/>
</dbReference>
<dbReference type="Gene3D" id="1.10.1740.10">
    <property type="match status" value="1"/>
</dbReference>
<comment type="caution">
    <text evidence="13">The sequence shown here is derived from an EMBL/GenBank/DDBJ whole genome shotgun (WGS) entry which is preliminary data.</text>
</comment>
<feature type="binding site" evidence="9">
    <location>
        <position position="222"/>
    </location>
    <ligand>
        <name>1-deoxy-D-xylulose 5-phosphate</name>
        <dbReference type="ChEBI" id="CHEBI:57792"/>
    </ligand>
</feature>
<feature type="binding site" evidence="9">
    <location>
        <position position="180"/>
    </location>
    <ligand>
        <name>1-deoxy-D-xylulose 5-phosphate</name>
        <dbReference type="ChEBI" id="CHEBI:57792"/>
    </ligand>
</feature>
<dbReference type="RefSeq" id="WP_111479422.1">
    <property type="nucleotide sequence ID" value="NZ_QHKM01000005.1"/>
</dbReference>
<evidence type="ECO:0000259" key="10">
    <source>
        <dbReference type="Pfam" id="PF02670"/>
    </source>
</evidence>
<comment type="caution">
    <text evidence="9">Lacks conserved residue(s) required for the propagation of feature annotation.</text>
</comment>
<dbReference type="EC" id="1.1.1.267" evidence="9"/>
<dbReference type="Gene3D" id="3.40.50.720">
    <property type="entry name" value="NAD(P)-binding Rossmann-like Domain"/>
    <property type="match status" value="1"/>
</dbReference>
<feature type="binding site" evidence="9">
    <location>
        <position position="156"/>
    </location>
    <ligand>
        <name>1-deoxy-D-xylulose 5-phosphate</name>
        <dbReference type="ChEBI" id="CHEBI:57792"/>
    </ligand>
</feature>
<dbReference type="NCBIfam" id="TIGR00243">
    <property type="entry name" value="Dxr"/>
    <property type="match status" value="1"/>
</dbReference>
<comment type="cofactor">
    <cofactor evidence="9">
        <name>Mg(2+)</name>
        <dbReference type="ChEBI" id="CHEBI:18420"/>
    </cofactor>
    <cofactor evidence="9">
        <name>Mn(2+)</name>
        <dbReference type="ChEBI" id="CHEBI:29035"/>
    </cofactor>
</comment>
<feature type="binding site" evidence="9">
    <location>
        <position position="203"/>
    </location>
    <ligand>
        <name>1-deoxy-D-xylulose 5-phosphate</name>
        <dbReference type="ChEBI" id="CHEBI:57792"/>
    </ligand>
</feature>
<accession>A0A328BF51</accession>
<evidence type="ECO:0000313" key="13">
    <source>
        <dbReference type="EMBL" id="RAK65339.1"/>
    </source>
</evidence>
<feature type="binding site" evidence="9">
    <location>
        <position position="216"/>
    </location>
    <ligand>
        <name>1-deoxy-D-xylulose 5-phosphate</name>
        <dbReference type="ChEBI" id="CHEBI:57792"/>
    </ligand>
</feature>
<comment type="catalytic activity">
    <reaction evidence="8">
        <text>2-C-methyl-D-erythritol 4-phosphate + NADP(+) = 1-deoxy-D-xylulose 5-phosphate + NADPH + H(+)</text>
        <dbReference type="Rhea" id="RHEA:13717"/>
        <dbReference type="ChEBI" id="CHEBI:15378"/>
        <dbReference type="ChEBI" id="CHEBI:57783"/>
        <dbReference type="ChEBI" id="CHEBI:57792"/>
        <dbReference type="ChEBI" id="CHEBI:58262"/>
        <dbReference type="ChEBI" id="CHEBI:58349"/>
        <dbReference type="EC" id="1.1.1.267"/>
    </reaction>
    <physiologicalReaction direction="right-to-left" evidence="8">
        <dbReference type="Rhea" id="RHEA:13719"/>
    </physiologicalReaction>
</comment>
<dbReference type="FunFam" id="3.40.50.720:FF:000045">
    <property type="entry name" value="1-deoxy-D-xylulose 5-phosphate reductoisomerase"/>
    <property type="match status" value="1"/>
</dbReference>
<feature type="binding site" evidence="9">
    <location>
        <position position="221"/>
    </location>
    <ligand>
        <name>1-deoxy-D-xylulose 5-phosphate</name>
        <dbReference type="ChEBI" id="CHEBI:57792"/>
    </ligand>
</feature>
<evidence type="ECO:0000259" key="12">
    <source>
        <dbReference type="Pfam" id="PF13288"/>
    </source>
</evidence>
<sequence>MTSSHPRSLALLGSTGSIGTQTLDVVRAQPGRFRVAVLTAQRSADLLVLQAREFRPAVVVIGDEAQYAGVKAALANQPETTVMAGAAALTEVAARPDVDVVLTALVGYAGLLPTLAALKAGKTIALANKETLVVAGQLVTSLARQHGAAIYPVDSEHSAIFQCLVGEQPDAVEKIILTASGGPFRGRSAQELAQVTRAQALKHPNWDMGAKVTIDSASLMNKGLEVIEAKWLFGLTNEQIEVVVHPQSIIHSLVQFRDGSLKAQLGLPDMKLPIQYALGYPERLVNDFPRFSFLDYPTLTFEQPDGATFRNLPLAFEAMRRGGNAPCVLNAANEVAVAAFLREQIGFLQLPEVVESCLTRVSYLAEPSLDDYVQTDAETRRVAAELVK</sequence>
<evidence type="ECO:0000256" key="8">
    <source>
        <dbReference type="ARBA" id="ARBA00048543"/>
    </source>
</evidence>
<dbReference type="GO" id="GO:0030604">
    <property type="term" value="F:1-deoxy-D-xylulose-5-phosphate reductoisomerase activity"/>
    <property type="evidence" value="ECO:0007669"/>
    <property type="project" value="UniProtKB-UniRule"/>
</dbReference>
<dbReference type="InterPro" id="IPR036291">
    <property type="entry name" value="NAD(P)-bd_dom_sf"/>
</dbReference>
<keyword evidence="5 9" id="KW-0560">Oxidoreductase</keyword>
<keyword evidence="14" id="KW-1185">Reference proteome</keyword>
<feature type="domain" description="1-deoxy-D-xylulose 5-phosphate reductoisomerase C-terminal" evidence="11">
    <location>
        <begin position="150"/>
        <end position="233"/>
    </location>
</feature>
<evidence type="ECO:0000256" key="9">
    <source>
        <dbReference type="HAMAP-Rule" id="MF_00183"/>
    </source>
</evidence>
<feature type="binding site" evidence="9">
    <location>
        <position position="18"/>
    </location>
    <ligand>
        <name>NADPH</name>
        <dbReference type="ChEBI" id="CHEBI:57783"/>
    </ligand>
</feature>
<keyword evidence="4 9" id="KW-0521">NADP</keyword>
<gene>
    <name evidence="9" type="primary">dxr</name>
    <name evidence="13" type="ORF">DLM85_17410</name>
</gene>
<dbReference type="NCBIfam" id="NF009114">
    <property type="entry name" value="PRK12464.1"/>
    <property type="match status" value="1"/>
</dbReference>
<dbReference type="SUPFAM" id="SSF51735">
    <property type="entry name" value="NAD(P)-binding Rossmann-fold domains"/>
    <property type="match status" value="1"/>
</dbReference>
<evidence type="ECO:0000313" key="14">
    <source>
        <dbReference type="Proteomes" id="UP000248553"/>
    </source>
</evidence>
<keyword evidence="9" id="KW-0460">Magnesium</keyword>
<dbReference type="PANTHER" id="PTHR30525">
    <property type="entry name" value="1-DEOXY-D-XYLULOSE 5-PHOSPHATE REDUCTOISOMERASE"/>
    <property type="match status" value="1"/>
</dbReference>
<dbReference type="Proteomes" id="UP000248553">
    <property type="component" value="Unassembled WGS sequence"/>
</dbReference>
<dbReference type="Pfam" id="PF13288">
    <property type="entry name" value="DXPR_C"/>
    <property type="match status" value="1"/>
</dbReference>
<feature type="binding site" evidence="9">
    <location>
        <position position="209"/>
    </location>
    <ligand>
        <name>NADPH</name>
        <dbReference type="ChEBI" id="CHEBI:57783"/>
    </ligand>
</feature>
<feature type="binding site" evidence="9">
    <location>
        <position position="156"/>
    </location>
    <ligand>
        <name>Mn(2+)</name>
        <dbReference type="ChEBI" id="CHEBI:29035"/>
    </ligand>
</feature>
<feature type="binding site" evidence="9">
    <location>
        <position position="225"/>
    </location>
    <ligand>
        <name>1-deoxy-D-xylulose 5-phosphate</name>
        <dbReference type="ChEBI" id="CHEBI:57792"/>
    </ligand>
</feature>
<organism evidence="13 14">
    <name type="scientific">Hymenobacter edaphi</name>
    <dbReference type="NCBI Taxonomy" id="2211146"/>
    <lineage>
        <taxon>Bacteria</taxon>
        <taxon>Pseudomonadati</taxon>
        <taxon>Bacteroidota</taxon>
        <taxon>Cytophagia</taxon>
        <taxon>Cytophagales</taxon>
        <taxon>Hymenobacteraceae</taxon>
        <taxon>Hymenobacter</taxon>
    </lineage>
</organism>
<feature type="binding site" evidence="9">
    <location>
        <position position="225"/>
    </location>
    <ligand>
        <name>Mn(2+)</name>
        <dbReference type="ChEBI" id="CHEBI:29035"/>
    </ligand>
</feature>
<keyword evidence="7 9" id="KW-0414">Isoprene biosynthesis</keyword>
<name>A0A328BF51_9BACT</name>
<feature type="domain" description="1-deoxy-D-xylulose 5-phosphate reductoisomerase N-terminal" evidence="10">
    <location>
        <begin position="9"/>
        <end position="136"/>
    </location>
</feature>
<dbReference type="HAMAP" id="MF_00183">
    <property type="entry name" value="DXP_reductoisom"/>
    <property type="match status" value="1"/>
</dbReference>
<feature type="domain" description="DXP reductoisomerase C-terminal" evidence="12">
    <location>
        <begin position="265"/>
        <end position="381"/>
    </location>
</feature>
<feature type="binding site" evidence="9">
    <location>
        <position position="16"/>
    </location>
    <ligand>
        <name>NADPH</name>
        <dbReference type="ChEBI" id="CHEBI:57783"/>
    </ligand>
</feature>
<feature type="binding site" evidence="9">
    <location>
        <position position="17"/>
    </location>
    <ligand>
        <name>NADPH</name>
        <dbReference type="ChEBI" id="CHEBI:57783"/>
    </ligand>
</feature>
<comment type="function">
    <text evidence="9">Catalyzes the NADPH-dependent rearrangement and reduction of 1-deoxy-D-xylulose-5-phosphate (DXP) to 2-C-methyl-D-erythritol 4-phosphate (MEP).</text>
</comment>
<dbReference type="SUPFAM" id="SSF69055">
    <property type="entry name" value="1-deoxy-D-xylulose-5-phosphate reductoisomerase, C-terminal domain"/>
    <property type="match status" value="1"/>
</dbReference>
<dbReference type="EMBL" id="QHKM01000005">
    <property type="protein sequence ID" value="RAK65339.1"/>
    <property type="molecule type" value="Genomic_DNA"/>
</dbReference>
<comment type="similarity">
    <text evidence="2 9">Belongs to the DXR family.</text>
</comment>
<evidence type="ECO:0000256" key="5">
    <source>
        <dbReference type="ARBA" id="ARBA00023002"/>
    </source>
</evidence>
<feature type="binding site" evidence="9">
    <location>
        <position position="129"/>
    </location>
    <ligand>
        <name>1-deoxy-D-xylulose 5-phosphate</name>
        <dbReference type="ChEBI" id="CHEBI:57792"/>
    </ligand>
</feature>
<evidence type="ECO:0000256" key="1">
    <source>
        <dbReference type="ARBA" id="ARBA00005094"/>
    </source>
</evidence>
<dbReference type="InterPro" id="IPR003821">
    <property type="entry name" value="DXP_reductoisomerase"/>
</dbReference>
<evidence type="ECO:0000256" key="4">
    <source>
        <dbReference type="ARBA" id="ARBA00022857"/>
    </source>
</evidence>
<feature type="binding site" evidence="9">
    <location>
        <position position="155"/>
    </location>
    <ligand>
        <name>1-deoxy-D-xylulose 5-phosphate</name>
        <dbReference type="ChEBI" id="CHEBI:57792"/>
    </ligand>
</feature>
<evidence type="ECO:0000256" key="7">
    <source>
        <dbReference type="ARBA" id="ARBA00023229"/>
    </source>
</evidence>
<dbReference type="UniPathway" id="UPA00056">
    <property type="reaction ID" value="UER00092"/>
</dbReference>
<feature type="binding site" evidence="9">
    <location>
        <position position="130"/>
    </location>
    <ligand>
        <name>NADPH</name>
        <dbReference type="ChEBI" id="CHEBI:57783"/>
    </ligand>
</feature>